<organism evidence="11 12">
    <name type="scientific">Fretibacterium fastidiosum</name>
    <dbReference type="NCBI Taxonomy" id="651822"/>
    <lineage>
        <taxon>Bacteria</taxon>
        <taxon>Thermotogati</taxon>
        <taxon>Synergistota</taxon>
        <taxon>Synergistia</taxon>
        <taxon>Synergistales</taxon>
        <taxon>Aminobacteriaceae</taxon>
        <taxon>Fretibacterium</taxon>
    </lineage>
</organism>
<dbReference type="InterPro" id="IPR033888">
    <property type="entry name" value="DHOD_1B"/>
</dbReference>
<evidence type="ECO:0000259" key="10">
    <source>
        <dbReference type="Pfam" id="PF01180"/>
    </source>
</evidence>
<dbReference type="GO" id="GO:0006207">
    <property type="term" value="P:'de novo' pyrimidine nucleobase biosynthetic process"/>
    <property type="evidence" value="ECO:0007669"/>
    <property type="project" value="TreeGrafter"/>
</dbReference>
<dbReference type="FunFam" id="3.20.20.70:FF:000027">
    <property type="entry name" value="Dihydropyrimidine dehydrogenase [NADP(+)]"/>
    <property type="match status" value="1"/>
</dbReference>
<dbReference type="Pfam" id="PF01180">
    <property type="entry name" value="DHO_dh"/>
    <property type="match status" value="1"/>
</dbReference>
<dbReference type="KEGG" id="sbr:SY1_07910"/>
<dbReference type="AlphaFoldDB" id="A0AB94IWK2"/>
<dbReference type="EMBL" id="FP929056">
    <property type="protein sequence ID" value="CBL28109.1"/>
    <property type="molecule type" value="Genomic_DNA"/>
</dbReference>
<evidence type="ECO:0000313" key="11">
    <source>
        <dbReference type="EMBL" id="CBL28109.1"/>
    </source>
</evidence>
<feature type="binding site" evidence="9">
    <location>
        <begin position="75"/>
        <end position="79"/>
    </location>
    <ligand>
        <name>substrate</name>
    </ligand>
</feature>
<comment type="similarity">
    <text evidence="3 9">Belongs to the dihydroorotate dehydrogenase family. Type 1 subfamily.</text>
</comment>
<dbReference type="EC" id="1.3.-.-" evidence="9"/>
<dbReference type="InterPro" id="IPR050074">
    <property type="entry name" value="DHO_dehydrogenase"/>
</dbReference>
<keyword evidence="4 9" id="KW-0963">Cytoplasm</keyword>
<feature type="binding site" evidence="9">
    <location>
        <position position="170"/>
    </location>
    <ligand>
        <name>FMN</name>
        <dbReference type="ChEBI" id="CHEBI:58210"/>
    </ligand>
</feature>
<dbReference type="Gene3D" id="3.20.20.70">
    <property type="entry name" value="Aldolase class I"/>
    <property type="match status" value="1"/>
</dbReference>
<keyword evidence="12" id="KW-1185">Reference proteome</keyword>
<dbReference type="GO" id="GO:0005737">
    <property type="term" value="C:cytoplasm"/>
    <property type="evidence" value="ECO:0007669"/>
    <property type="project" value="UniProtKB-SubCell"/>
</dbReference>
<accession>A0AB94IWK2</accession>
<feature type="binding site" evidence="9">
    <location>
        <begin position="248"/>
        <end position="249"/>
    </location>
    <ligand>
        <name>FMN</name>
        <dbReference type="ChEBI" id="CHEBI:58210"/>
    </ligand>
</feature>
<feature type="active site" description="Nucleophile" evidence="9">
    <location>
        <position position="136"/>
    </location>
</feature>
<name>A0AB94IWK2_9BACT</name>
<evidence type="ECO:0000256" key="1">
    <source>
        <dbReference type="ARBA" id="ARBA00004496"/>
    </source>
</evidence>
<evidence type="ECO:0000256" key="8">
    <source>
        <dbReference type="ARBA" id="ARBA00023002"/>
    </source>
</evidence>
<comment type="caution">
    <text evidence="9">Lacks conserved residue(s) required for the propagation of feature annotation.</text>
</comment>
<dbReference type="InterPro" id="IPR005720">
    <property type="entry name" value="Dihydroorotate_DH_cat"/>
</dbReference>
<feature type="binding site" evidence="9">
    <location>
        <position position="222"/>
    </location>
    <ligand>
        <name>FMN</name>
        <dbReference type="ChEBI" id="CHEBI:58210"/>
    </ligand>
</feature>
<reference evidence="12" key="1">
    <citation type="submission" date="2010-03" db="EMBL/GenBank/DDBJ databases">
        <title>The genome sequence of Synergistetes sp. SGP1.</title>
        <authorList>
            <consortium name="metaHIT consortium -- http://www.metahit.eu/"/>
            <person name="Pajon A."/>
            <person name="Turner K."/>
            <person name="Parkhill J."/>
            <person name="Wade W."/>
            <person name="Vartoukian S."/>
        </authorList>
    </citation>
    <scope>NUCLEOTIDE SEQUENCE [LARGE SCALE GENOMIC DNA]</scope>
    <source>
        <strain evidence="12">SGP1</strain>
    </source>
</reference>
<evidence type="ECO:0000256" key="5">
    <source>
        <dbReference type="ARBA" id="ARBA00022630"/>
    </source>
</evidence>
<dbReference type="InterPro" id="IPR013785">
    <property type="entry name" value="Aldolase_TIM"/>
</dbReference>
<sequence>MSELKYRTDLSVKVGGITFKNPVMPASGTWDCFENNAGLFPMSELGAVLVKSVHRLVRQGNPPPRIAEVTGGMINAVGIPSVGIEAFMTQELPRYDGIGAPVVLSLSGNRKEHYREALEIVANDPRIAAVELNLSCPNIGTGLAFSSTPDVLRETLKAAREATRLPIFVKLAPNVTDIRVSARVSEEEGADAVTIANTWRAMLIDVETRSPVLSNVSGGMSGPAVKPQTLFLVWQARAATAIPIIASGGIARWQDAVEYFLAGASMVQVGSANFQNPAAMVQIVDGIDRYLAEHGHRALSEIRGLAHQRRGNS</sequence>
<dbReference type="RefSeq" id="WP_015556256.1">
    <property type="nucleotide sequence ID" value="NC_021038.1"/>
</dbReference>
<comment type="catalytic activity">
    <reaction evidence="9">
        <text>(S)-dihydroorotate + A = orotate + AH2</text>
        <dbReference type="Rhea" id="RHEA:18073"/>
        <dbReference type="ChEBI" id="CHEBI:13193"/>
        <dbReference type="ChEBI" id="CHEBI:17499"/>
        <dbReference type="ChEBI" id="CHEBI:30839"/>
        <dbReference type="ChEBI" id="CHEBI:30864"/>
    </reaction>
</comment>
<reference evidence="11 12" key="2">
    <citation type="submission" date="2010-03" db="EMBL/GenBank/DDBJ databases">
        <authorList>
            <person name="Pajon A."/>
        </authorList>
    </citation>
    <scope>NUCLEOTIDE SEQUENCE [LARGE SCALE GENOMIC DNA]</scope>
    <source>
        <strain evidence="11 12">SGP1</strain>
    </source>
</reference>
<dbReference type="SUPFAM" id="SSF51395">
    <property type="entry name" value="FMN-linked oxidoreductases"/>
    <property type="match status" value="1"/>
</dbReference>
<feature type="binding site" evidence="9">
    <location>
        <begin position="270"/>
        <end position="271"/>
    </location>
    <ligand>
        <name>FMN</name>
        <dbReference type="ChEBI" id="CHEBI:58210"/>
    </ligand>
</feature>
<evidence type="ECO:0000256" key="6">
    <source>
        <dbReference type="ARBA" id="ARBA00022643"/>
    </source>
</evidence>
<dbReference type="InterPro" id="IPR012135">
    <property type="entry name" value="Dihydroorotate_DH_1_2"/>
</dbReference>
<feature type="binding site" evidence="9">
    <location>
        <position position="51"/>
    </location>
    <ligand>
        <name>substrate</name>
    </ligand>
</feature>
<protein>
    <recommendedName>
        <fullName evidence="9">Dihydroorotate dehydrogenase</fullName>
        <shortName evidence="9">DHOD</shortName>
        <shortName evidence="9">DHODase</shortName>
        <shortName evidence="9">DHOdehase</shortName>
        <ecNumber evidence="9">1.3.-.-</ecNumber>
    </recommendedName>
</protein>
<comment type="function">
    <text evidence="9">Catalyzes the conversion of dihydroorotate to orotate.</text>
</comment>
<feature type="binding site" evidence="9">
    <location>
        <begin position="51"/>
        <end position="52"/>
    </location>
    <ligand>
        <name>FMN</name>
        <dbReference type="ChEBI" id="CHEBI:58210"/>
    </ligand>
</feature>
<dbReference type="InterPro" id="IPR049622">
    <property type="entry name" value="Dihydroorotate_DH_I"/>
</dbReference>
<keyword evidence="7 9" id="KW-0665">Pyrimidine biosynthesis</keyword>
<evidence type="ECO:0000256" key="4">
    <source>
        <dbReference type="ARBA" id="ARBA00022490"/>
    </source>
</evidence>
<evidence type="ECO:0000256" key="9">
    <source>
        <dbReference type="HAMAP-Rule" id="MF_00224"/>
    </source>
</evidence>
<evidence type="ECO:0000313" key="12">
    <source>
        <dbReference type="Proteomes" id="UP000008957"/>
    </source>
</evidence>
<keyword evidence="5 9" id="KW-0285">Flavoprotein</keyword>
<feature type="binding site" evidence="9">
    <location>
        <position position="27"/>
    </location>
    <ligand>
        <name>FMN</name>
        <dbReference type="ChEBI" id="CHEBI:58210"/>
    </ligand>
</feature>
<dbReference type="InterPro" id="IPR024920">
    <property type="entry name" value="Dihydroorotate_DH_1"/>
</dbReference>
<evidence type="ECO:0000256" key="7">
    <source>
        <dbReference type="ARBA" id="ARBA00022975"/>
    </source>
</evidence>
<dbReference type="Proteomes" id="UP000008957">
    <property type="component" value="Chromosome"/>
</dbReference>
<feature type="binding site" evidence="9">
    <location>
        <position position="133"/>
    </location>
    <ligand>
        <name>substrate</name>
    </ligand>
</feature>
<evidence type="ECO:0000256" key="3">
    <source>
        <dbReference type="ARBA" id="ARBA00008008"/>
    </source>
</evidence>
<feature type="binding site" evidence="9">
    <location>
        <position position="133"/>
    </location>
    <ligand>
        <name>FMN</name>
        <dbReference type="ChEBI" id="CHEBI:58210"/>
    </ligand>
</feature>
<feature type="domain" description="Dihydroorotate dehydrogenase catalytic" evidence="10">
    <location>
        <begin position="10"/>
        <end position="290"/>
    </location>
</feature>
<dbReference type="GO" id="GO:0044205">
    <property type="term" value="P:'de novo' UMP biosynthetic process"/>
    <property type="evidence" value="ECO:0007669"/>
    <property type="project" value="UniProtKB-UniRule"/>
</dbReference>
<keyword evidence="8 9" id="KW-0560">Oxidoreductase</keyword>
<evidence type="ECO:0000256" key="2">
    <source>
        <dbReference type="ARBA" id="ARBA00004725"/>
    </source>
</evidence>
<gene>
    <name evidence="9" type="primary">pyrD</name>
    <name evidence="11" type="ORF">SY1_07910</name>
</gene>
<dbReference type="CDD" id="cd04740">
    <property type="entry name" value="DHOD_1B_like"/>
    <property type="match status" value="1"/>
</dbReference>
<comment type="subcellular location">
    <subcellularLocation>
        <location evidence="1 9">Cytoplasm</location>
    </subcellularLocation>
</comment>
<dbReference type="PIRSF" id="PIRSF000164">
    <property type="entry name" value="DHO_oxidase"/>
    <property type="match status" value="1"/>
</dbReference>
<comment type="pathway">
    <text evidence="2 9">Pyrimidine metabolism; UMP biosynthesis via de novo pathway.</text>
</comment>
<keyword evidence="6 9" id="KW-0288">FMN</keyword>
<proteinExistence type="inferred from homology"/>
<dbReference type="NCBIfam" id="NF005574">
    <property type="entry name" value="PRK07259.1"/>
    <property type="match status" value="1"/>
</dbReference>
<dbReference type="PANTHER" id="PTHR48109:SF1">
    <property type="entry name" value="DIHYDROOROTATE DEHYDROGENASE (FUMARATE)"/>
    <property type="match status" value="1"/>
</dbReference>
<dbReference type="PANTHER" id="PTHR48109">
    <property type="entry name" value="DIHYDROOROTATE DEHYDROGENASE (QUINONE), MITOCHONDRIAL-RELATED"/>
    <property type="match status" value="1"/>
</dbReference>
<dbReference type="NCBIfam" id="TIGR01037">
    <property type="entry name" value="pyrD_sub1_fam"/>
    <property type="match status" value="1"/>
</dbReference>
<feature type="binding site" evidence="9">
    <location>
        <begin position="197"/>
        <end position="198"/>
    </location>
    <ligand>
        <name>substrate</name>
    </ligand>
</feature>
<dbReference type="GO" id="GO:0004152">
    <property type="term" value="F:dihydroorotate dehydrogenase activity"/>
    <property type="evidence" value="ECO:0007669"/>
    <property type="project" value="UniProtKB-UniRule"/>
</dbReference>
<comment type="cofactor">
    <cofactor evidence="9">
        <name>FMN</name>
        <dbReference type="ChEBI" id="CHEBI:58210"/>
    </cofactor>
    <text evidence="9">Binds 1 FMN per subunit.</text>
</comment>
<dbReference type="HAMAP" id="MF_00224">
    <property type="entry name" value="DHO_dh_type1"/>
    <property type="match status" value="1"/>
</dbReference>